<proteinExistence type="predicted"/>
<dbReference type="EMBL" id="UINC01064199">
    <property type="protein sequence ID" value="SVB92643.1"/>
    <property type="molecule type" value="Genomic_DNA"/>
</dbReference>
<evidence type="ECO:0000313" key="1">
    <source>
        <dbReference type="EMBL" id="SVB92643.1"/>
    </source>
</evidence>
<sequence length="56" mass="6508">MNDRKLSFSNTEFLTGCGFEDNSETDLLEFKKVPQPKKIKNQSDNGSKYFLINENF</sequence>
<protein>
    <submittedName>
        <fullName evidence="1">Uncharacterized protein</fullName>
    </submittedName>
</protein>
<accession>A0A382I1A2</accession>
<reference evidence="1" key="1">
    <citation type="submission" date="2018-05" db="EMBL/GenBank/DDBJ databases">
        <authorList>
            <person name="Lanie J.A."/>
            <person name="Ng W.-L."/>
            <person name="Kazmierczak K.M."/>
            <person name="Andrzejewski T.M."/>
            <person name="Davidsen T.M."/>
            <person name="Wayne K.J."/>
            <person name="Tettelin H."/>
            <person name="Glass J.I."/>
            <person name="Rusch D."/>
            <person name="Podicherti R."/>
            <person name="Tsui H.-C.T."/>
            <person name="Winkler M.E."/>
        </authorList>
    </citation>
    <scope>NUCLEOTIDE SEQUENCE</scope>
</reference>
<name>A0A382I1A2_9ZZZZ</name>
<gene>
    <name evidence="1" type="ORF">METZ01_LOCUS245497</name>
</gene>
<organism evidence="1">
    <name type="scientific">marine metagenome</name>
    <dbReference type="NCBI Taxonomy" id="408172"/>
    <lineage>
        <taxon>unclassified sequences</taxon>
        <taxon>metagenomes</taxon>
        <taxon>ecological metagenomes</taxon>
    </lineage>
</organism>
<dbReference type="AlphaFoldDB" id="A0A382I1A2"/>